<keyword evidence="7" id="KW-1185">Reference proteome</keyword>
<evidence type="ECO:0000256" key="1">
    <source>
        <dbReference type="ARBA" id="ARBA00009437"/>
    </source>
</evidence>
<dbReference type="PANTHER" id="PTHR30537">
    <property type="entry name" value="HTH-TYPE TRANSCRIPTIONAL REGULATOR"/>
    <property type="match status" value="1"/>
</dbReference>
<dbReference type="PANTHER" id="PTHR30537:SF5">
    <property type="entry name" value="HTH-TYPE TRANSCRIPTIONAL ACTIVATOR TTDR-RELATED"/>
    <property type="match status" value="1"/>
</dbReference>
<keyword evidence="2" id="KW-0805">Transcription regulation</keyword>
<dbReference type="SUPFAM" id="SSF53850">
    <property type="entry name" value="Periplasmic binding protein-like II"/>
    <property type="match status" value="1"/>
</dbReference>
<evidence type="ECO:0000256" key="2">
    <source>
        <dbReference type="ARBA" id="ARBA00023015"/>
    </source>
</evidence>
<dbReference type="InterPro" id="IPR000847">
    <property type="entry name" value="LysR_HTH_N"/>
</dbReference>
<dbReference type="InterPro" id="IPR058163">
    <property type="entry name" value="LysR-type_TF_proteobact-type"/>
</dbReference>
<dbReference type="Pfam" id="PF03466">
    <property type="entry name" value="LysR_substrate"/>
    <property type="match status" value="1"/>
</dbReference>
<dbReference type="AlphaFoldDB" id="A0A5E4ZPY3"/>
<keyword evidence="3" id="KW-0238">DNA-binding</keyword>
<dbReference type="InterPro" id="IPR036390">
    <property type="entry name" value="WH_DNA-bd_sf"/>
</dbReference>
<evidence type="ECO:0000259" key="5">
    <source>
        <dbReference type="PROSITE" id="PS50931"/>
    </source>
</evidence>
<reference evidence="6 7" key="1">
    <citation type="submission" date="2019-08" db="EMBL/GenBank/DDBJ databases">
        <authorList>
            <person name="Peeters C."/>
        </authorList>
    </citation>
    <scope>NUCLEOTIDE SEQUENCE [LARGE SCALE GENOMIC DNA]</scope>
    <source>
        <strain evidence="6 7">LMG 31118</strain>
    </source>
</reference>
<evidence type="ECO:0000313" key="6">
    <source>
        <dbReference type="EMBL" id="VVE63274.1"/>
    </source>
</evidence>
<evidence type="ECO:0000256" key="3">
    <source>
        <dbReference type="ARBA" id="ARBA00023125"/>
    </source>
</evidence>
<dbReference type="GO" id="GO:0003677">
    <property type="term" value="F:DNA binding"/>
    <property type="evidence" value="ECO:0007669"/>
    <property type="project" value="UniProtKB-KW"/>
</dbReference>
<dbReference type="SUPFAM" id="SSF46785">
    <property type="entry name" value="Winged helix' DNA-binding domain"/>
    <property type="match status" value="1"/>
</dbReference>
<dbReference type="OrthoDB" id="9026421at2"/>
<dbReference type="Gene3D" id="3.40.190.290">
    <property type="match status" value="1"/>
</dbReference>
<proteinExistence type="inferred from homology"/>
<dbReference type="FunFam" id="1.10.10.10:FF:000001">
    <property type="entry name" value="LysR family transcriptional regulator"/>
    <property type="match status" value="1"/>
</dbReference>
<dbReference type="InterPro" id="IPR005119">
    <property type="entry name" value="LysR_subst-bd"/>
</dbReference>
<comment type="similarity">
    <text evidence="1">Belongs to the LysR transcriptional regulatory family.</text>
</comment>
<evidence type="ECO:0000313" key="7">
    <source>
        <dbReference type="Proteomes" id="UP000414136"/>
    </source>
</evidence>
<dbReference type="Pfam" id="PF00126">
    <property type="entry name" value="HTH_1"/>
    <property type="match status" value="1"/>
</dbReference>
<organism evidence="6 7">
    <name type="scientific">Pandoraea captiosa</name>
    <dbReference type="NCBI Taxonomy" id="2508302"/>
    <lineage>
        <taxon>Bacteria</taxon>
        <taxon>Pseudomonadati</taxon>
        <taxon>Pseudomonadota</taxon>
        <taxon>Betaproteobacteria</taxon>
        <taxon>Burkholderiales</taxon>
        <taxon>Burkholderiaceae</taxon>
        <taxon>Pandoraea</taxon>
    </lineage>
</organism>
<evidence type="ECO:0000256" key="4">
    <source>
        <dbReference type="ARBA" id="ARBA00023163"/>
    </source>
</evidence>
<dbReference type="CDD" id="cd08422">
    <property type="entry name" value="PBP2_CrgA_like"/>
    <property type="match status" value="1"/>
</dbReference>
<dbReference type="Gene3D" id="1.10.10.10">
    <property type="entry name" value="Winged helix-like DNA-binding domain superfamily/Winged helix DNA-binding domain"/>
    <property type="match status" value="1"/>
</dbReference>
<dbReference type="Proteomes" id="UP000414136">
    <property type="component" value="Unassembled WGS sequence"/>
</dbReference>
<keyword evidence="4" id="KW-0804">Transcription</keyword>
<sequence>MNSLLAMRVFVALVQARSFSGAGQSLGMSHSSVSRQLTQTEAALGVALVNRSTRRFSLTHAGERYHRHCVDILARIDAMADTIADEREHPVGPLRVSVPLAVGTLELSAWLPAFRLRYPDIDLTMSCSDQFVDLLTEGFDLALRISSAPLPDSGLMAKRLTTSDTVLVASPAYLSQYGLPRTPNDLASHQCLRFAGASNPDEWRLADSDGATQHVALRGGFTTDAITALYAASLAGAGIAAFTGHTVRAALAHGTLVRVLPQYSLGRSQYYALYPRTRHVNVRVRAFIDFMGEHYREAQSVA</sequence>
<dbReference type="InterPro" id="IPR036388">
    <property type="entry name" value="WH-like_DNA-bd_sf"/>
</dbReference>
<dbReference type="PROSITE" id="PS50931">
    <property type="entry name" value="HTH_LYSR"/>
    <property type="match status" value="1"/>
</dbReference>
<protein>
    <submittedName>
        <fullName evidence="6">LysR family transcriptional regulator</fullName>
    </submittedName>
</protein>
<dbReference type="GO" id="GO:0003700">
    <property type="term" value="F:DNA-binding transcription factor activity"/>
    <property type="evidence" value="ECO:0007669"/>
    <property type="project" value="InterPro"/>
</dbReference>
<name>A0A5E4ZPY3_9BURK</name>
<feature type="domain" description="HTH lysR-type" evidence="5">
    <location>
        <begin position="1"/>
        <end position="59"/>
    </location>
</feature>
<accession>A0A5E4ZPY3</accession>
<gene>
    <name evidence="6" type="ORF">PCA31118_01192</name>
</gene>
<dbReference type="RefSeq" id="WP_150623976.1">
    <property type="nucleotide sequence ID" value="NZ_CABPSQ010000002.1"/>
</dbReference>
<dbReference type="EMBL" id="CABPSQ010000002">
    <property type="protein sequence ID" value="VVE63274.1"/>
    <property type="molecule type" value="Genomic_DNA"/>
</dbReference>